<comment type="caution">
    <text evidence="1">The sequence shown here is derived from an EMBL/GenBank/DDBJ whole genome shotgun (WGS) entry which is preliminary data.</text>
</comment>
<evidence type="ECO:0008006" key="3">
    <source>
        <dbReference type="Google" id="ProtNLM"/>
    </source>
</evidence>
<organism evidence="1 2">
    <name type="scientific">Arachis hypogaea</name>
    <name type="common">Peanut</name>
    <dbReference type="NCBI Taxonomy" id="3818"/>
    <lineage>
        <taxon>Eukaryota</taxon>
        <taxon>Viridiplantae</taxon>
        <taxon>Streptophyta</taxon>
        <taxon>Embryophyta</taxon>
        <taxon>Tracheophyta</taxon>
        <taxon>Spermatophyta</taxon>
        <taxon>Magnoliopsida</taxon>
        <taxon>eudicotyledons</taxon>
        <taxon>Gunneridae</taxon>
        <taxon>Pentapetalae</taxon>
        <taxon>rosids</taxon>
        <taxon>fabids</taxon>
        <taxon>Fabales</taxon>
        <taxon>Fabaceae</taxon>
        <taxon>Papilionoideae</taxon>
        <taxon>50 kb inversion clade</taxon>
        <taxon>dalbergioids sensu lato</taxon>
        <taxon>Dalbergieae</taxon>
        <taxon>Pterocarpus clade</taxon>
        <taxon>Arachis</taxon>
    </lineage>
</organism>
<protein>
    <recommendedName>
        <fullName evidence="3">Aminotransferase-like plant mobile domain-containing protein</fullName>
    </recommendedName>
</protein>
<name>A0A445B633_ARAHY</name>
<reference evidence="1 2" key="1">
    <citation type="submission" date="2019-01" db="EMBL/GenBank/DDBJ databases">
        <title>Sequencing of cultivated peanut Arachis hypogaea provides insights into genome evolution and oil improvement.</title>
        <authorList>
            <person name="Chen X."/>
        </authorList>
    </citation>
    <scope>NUCLEOTIDE SEQUENCE [LARGE SCALE GENOMIC DNA]</scope>
    <source>
        <strain evidence="2">cv. Fuhuasheng</strain>
        <tissue evidence="1">Leaves</tissue>
    </source>
</reference>
<dbReference type="EMBL" id="SDMP01000010">
    <property type="protein sequence ID" value="RYR34101.1"/>
    <property type="molecule type" value="Genomic_DNA"/>
</dbReference>
<gene>
    <name evidence="1" type="ORF">Ahy_A10g048823</name>
</gene>
<evidence type="ECO:0000313" key="2">
    <source>
        <dbReference type="Proteomes" id="UP000289738"/>
    </source>
</evidence>
<dbReference type="AlphaFoldDB" id="A0A445B633"/>
<evidence type="ECO:0000313" key="1">
    <source>
        <dbReference type="EMBL" id="RYR34101.1"/>
    </source>
</evidence>
<accession>A0A445B633</accession>
<proteinExistence type="predicted"/>
<keyword evidence="2" id="KW-1185">Reference proteome</keyword>
<dbReference type="Proteomes" id="UP000289738">
    <property type="component" value="Chromosome A10"/>
</dbReference>
<sequence>MYRLLCRASRFDCKKIDSPLTLLLAWAWLRLPHLAPVPREPCPYSGTFGGVITPFSSSNKIVNGTTTSNKFSQTNFTPSDVCNEI</sequence>